<dbReference type="PANTHER" id="PTHR34299:SF1">
    <property type="entry name" value="DIACYLGLYCEROL KINASE"/>
    <property type="match status" value="1"/>
</dbReference>
<evidence type="ECO:0000256" key="12">
    <source>
        <dbReference type="ARBA" id="ARBA00023136"/>
    </source>
</evidence>
<evidence type="ECO:0000256" key="6">
    <source>
        <dbReference type="ARBA" id="ARBA00022692"/>
    </source>
</evidence>
<feature type="binding site" evidence="18">
    <location>
        <position position="78"/>
    </location>
    <ligand>
        <name>a divalent metal cation</name>
        <dbReference type="ChEBI" id="CHEBI:60240"/>
    </ligand>
</feature>
<dbReference type="Proteomes" id="UP000220133">
    <property type="component" value="Chromosome"/>
</dbReference>
<evidence type="ECO:0000256" key="14">
    <source>
        <dbReference type="ARBA" id="ARBA00023264"/>
    </source>
</evidence>
<sequence length="123" mass="13308">MPHSFKQTVINRAKSFGYAFEGILAFLKSEPNARIHLLAIAVVCTAGIYFHVSNIEWCLLTIAIVSVVTTEMLNTAIEKWMDAAHAERSPVVKFIKDVAAAAVLITAIGAIIIAGLIFLPKIG</sequence>
<comment type="similarity">
    <text evidence="2">Belongs to the bacterial diacylglycerol kinase family.</text>
</comment>
<proteinExistence type="inferred from homology"/>
<feature type="binding site" evidence="16">
    <location>
        <position position="12"/>
    </location>
    <ligand>
        <name>substrate</name>
    </ligand>
</feature>
<feature type="binding site" evidence="17">
    <location>
        <begin position="96"/>
        <end position="97"/>
    </location>
    <ligand>
        <name>ATP</name>
        <dbReference type="ChEBI" id="CHEBI:30616"/>
    </ligand>
</feature>
<dbReference type="InterPro" id="IPR000829">
    <property type="entry name" value="DAGK"/>
</dbReference>
<keyword evidence="10 19" id="KW-1133">Transmembrane helix</keyword>
<evidence type="ECO:0000256" key="1">
    <source>
        <dbReference type="ARBA" id="ARBA00004651"/>
    </source>
</evidence>
<evidence type="ECO:0000256" key="5">
    <source>
        <dbReference type="ARBA" id="ARBA00022679"/>
    </source>
</evidence>
<evidence type="ECO:0000256" key="18">
    <source>
        <dbReference type="PIRSR" id="PIRSR600829-4"/>
    </source>
</evidence>
<evidence type="ECO:0000256" key="7">
    <source>
        <dbReference type="ARBA" id="ARBA00022741"/>
    </source>
</evidence>
<evidence type="ECO:0000256" key="16">
    <source>
        <dbReference type="PIRSR" id="PIRSR600829-2"/>
    </source>
</evidence>
<evidence type="ECO:0000256" key="4">
    <source>
        <dbReference type="ARBA" id="ARBA00022516"/>
    </source>
</evidence>
<keyword evidence="6 19" id="KW-0812">Transmembrane</keyword>
<dbReference type="CDD" id="cd14265">
    <property type="entry name" value="UDPK_IM_like"/>
    <property type="match status" value="1"/>
</dbReference>
<evidence type="ECO:0000256" key="15">
    <source>
        <dbReference type="PIRSR" id="PIRSR600829-1"/>
    </source>
</evidence>
<dbReference type="RefSeq" id="WP_098193278.1">
    <property type="nucleotide sequence ID" value="NZ_CP023777.1"/>
</dbReference>
<keyword evidence="13" id="KW-0594">Phospholipid biosynthesis</keyword>
<dbReference type="InterPro" id="IPR033717">
    <property type="entry name" value="UDPK"/>
</dbReference>
<name>A0A291QSN4_9BACT</name>
<dbReference type="GO" id="GO:0005886">
    <property type="term" value="C:plasma membrane"/>
    <property type="evidence" value="ECO:0007669"/>
    <property type="project" value="UniProtKB-SubCell"/>
</dbReference>
<dbReference type="Pfam" id="PF01219">
    <property type="entry name" value="DAGK_prokar"/>
    <property type="match status" value="1"/>
</dbReference>
<accession>A0A291QSN4</accession>
<dbReference type="PANTHER" id="PTHR34299">
    <property type="entry name" value="DIACYLGLYCEROL KINASE"/>
    <property type="match status" value="1"/>
</dbReference>
<dbReference type="GO" id="GO:0008654">
    <property type="term" value="P:phospholipid biosynthetic process"/>
    <property type="evidence" value="ECO:0007669"/>
    <property type="project" value="UniProtKB-KW"/>
</dbReference>
<evidence type="ECO:0000256" key="3">
    <source>
        <dbReference type="ARBA" id="ARBA00022475"/>
    </source>
</evidence>
<keyword evidence="4" id="KW-0444">Lipid biosynthesis</keyword>
<feature type="binding site" evidence="16">
    <location>
        <position position="71"/>
    </location>
    <ligand>
        <name>substrate</name>
    </ligand>
</feature>
<keyword evidence="11" id="KW-0443">Lipid metabolism</keyword>
<keyword evidence="12 19" id="KW-0472">Membrane</keyword>
<feature type="transmembrane region" description="Helical" evidence="19">
    <location>
        <begin position="35"/>
        <end position="52"/>
    </location>
</feature>
<evidence type="ECO:0000256" key="8">
    <source>
        <dbReference type="ARBA" id="ARBA00022777"/>
    </source>
</evidence>
<evidence type="ECO:0000256" key="11">
    <source>
        <dbReference type="ARBA" id="ARBA00023098"/>
    </source>
</evidence>
<dbReference type="Gene3D" id="1.10.287.3610">
    <property type="match status" value="1"/>
</dbReference>
<dbReference type="EMBL" id="CP023777">
    <property type="protein sequence ID" value="ATL46892.1"/>
    <property type="molecule type" value="Genomic_DNA"/>
</dbReference>
<evidence type="ECO:0000256" key="10">
    <source>
        <dbReference type="ARBA" id="ARBA00022989"/>
    </source>
</evidence>
<keyword evidence="18" id="KW-0479">Metal-binding</keyword>
<evidence type="ECO:0000256" key="13">
    <source>
        <dbReference type="ARBA" id="ARBA00023209"/>
    </source>
</evidence>
<keyword evidence="9 17" id="KW-0067">ATP-binding</keyword>
<keyword evidence="7 17" id="KW-0547">Nucleotide-binding</keyword>
<dbReference type="GO" id="GO:0016301">
    <property type="term" value="F:kinase activity"/>
    <property type="evidence" value="ECO:0007669"/>
    <property type="project" value="UniProtKB-KW"/>
</dbReference>
<feature type="binding site" evidence="17">
    <location>
        <position position="30"/>
    </location>
    <ligand>
        <name>ATP</name>
        <dbReference type="ChEBI" id="CHEBI:30616"/>
    </ligand>
</feature>
<keyword evidence="14" id="KW-1208">Phospholipid metabolism</keyword>
<comment type="subcellular location">
    <subcellularLocation>
        <location evidence="1">Cell membrane</location>
        <topology evidence="1">Multi-pass membrane protein</topology>
    </subcellularLocation>
</comment>
<evidence type="ECO:0000256" key="19">
    <source>
        <dbReference type="SAM" id="Phobius"/>
    </source>
</evidence>
<reference evidence="20 21" key="1">
    <citation type="submission" date="2017-10" db="EMBL/GenBank/DDBJ databases">
        <title>Paenichitinophaga pekingensis gen. nov., sp. nov., isolated from activated sludge.</title>
        <authorList>
            <person name="Jin D."/>
            <person name="Kong X."/>
            <person name="Deng Y."/>
            <person name="Bai Z."/>
        </authorList>
    </citation>
    <scope>NUCLEOTIDE SEQUENCE [LARGE SCALE GENOMIC DNA]</scope>
    <source>
        <strain evidence="20 21">13</strain>
    </source>
</reference>
<evidence type="ECO:0000313" key="21">
    <source>
        <dbReference type="Proteomes" id="UP000220133"/>
    </source>
</evidence>
<feature type="binding site" evidence="17">
    <location>
        <position position="78"/>
    </location>
    <ligand>
        <name>ATP</name>
        <dbReference type="ChEBI" id="CHEBI:30616"/>
    </ligand>
</feature>
<keyword evidence="5" id="KW-0808">Transferase</keyword>
<evidence type="ECO:0000256" key="9">
    <source>
        <dbReference type="ARBA" id="ARBA00022840"/>
    </source>
</evidence>
<evidence type="ECO:0000256" key="2">
    <source>
        <dbReference type="ARBA" id="ARBA00005967"/>
    </source>
</evidence>
<feature type="binding site" evidence="17">
    <location>
        <position position="12"/>
    </location>
    <ligand>
        <name>ATP</name>
        <dbReference type="ChEBI" id="CHEBI:30616"/>
    </ligand>
</feature>
<keyword evidence="3" id="KW-1003">Cell membrane</keyword>
<dbReference type="GO" id="GO:0005524">
    <property type="term" value="F:ATP binding"/>
    <property type="evidence" value="ECO:0007669"/>
    <property type="project" value="UniProtKB-KW"/>
</dbReference>
<feature type="binding site" evidence="18">
    <location>
        <position position="30"/>
    </location>
    <ligand>
        <name>a divalent metal cation</name>
        <dbReference type="ChEBI" id="CHEBI:60240"/>
    </ligand>
</feature>
<comment type="cofactor">
    <cofactor evidence="18">
        <name>Mg(2+)</name>
        <dbReference type="ChEBI" id="CHEBI:18420"/>
    </cofactor>
    <text evidence="18">Mn(2+), Zn(2+), Cd(2+) and Co(2+) support activity to lesser extents.</text>
</comment>
<keyword evidence="8 20" id="KW-0418">Kinase</keyword>
<feature type="transmembrane region" description="Helical" evidence="19">
    <location>
        <begin position="58"/>
        <end position="77"/>
    </location>
</feature>
<feature type="transmembrane region" description="Helical" evidence="19">
    <location>
        <begin position="98"/>
        <end position="119"/>
    </location>
</feature>
<keyword evidence="21" id="KW-1185">Reference proteome</keyword>
<organism evidence="20 21">
    <name type="scientific">Chitinophaga caeni</name>
    <dbReference type="NCBI Taxonomy" id="2029983"/>
    <lineage>
        <taxon>Bacteria</taxon>
        <taxon>Pseudomonadati</taxon>
        <taxon>Bacteroidota</taxon>
        <taxon>Chitinophagia</taxon>
        <taxon>Chitinophagales</taxon>
        <taxon>Chitinophagaceae</taxon>
        <taxon>Chitinophaga</taxon>
    </lineage>
</organism>
<feature type="active site" description="Proton acceptor" evidence="15">
    <location>
        <position position="71"/>
    </location>
</feature>
<feature type="binding site" evidence="17">
    <location>
        <position position="18"/>
    </location>
    <ligand>
        <name>ATP</name>
        <dbReference type="ChEBI" id="CHEBI:30616"/>
    </ligand>
</feature>
<dbReference type="InterPro" id="IPR036945">
    <property type="entry name" value="DAGK_sf"/>
</dbReference>
<dbReference type="AlphaFoldDB" id="A0A291QSN4"/>
<dbReference type="OrthoDB" id="1493837at2"/>
<gene>
    <name evidence="20" type="ORF">COR50_06690</name>
</gene>
<dbReference type="KEGG" id="cbae:COR50_06690"/>
<evidence type="ECO:0000256" key="17">
    <source>
        <dbReference type="PIRSR" id="PIRSR600829-3"/>
    </source>
</evidence>
<keyword evidence="18" id="KW-0460">Magnesium</keyword>
<protein>
    <submittedName>
        <fullName evidence="20">Diacylglycerol kinase</fullName>
    </submittedName>
</protein>
<evidence type="ECO:0000313" key="20">
    <source>
        <dbReference type="EMBL" id="ATL46892.1"/>
    </source>
</evidence>
<dbReference type="GO" id="GO:0046872">
    <property type="term" value="F:metal ion binding"/>
    <property type="evidence" value="ECO:0007669"/>
    <property type="project" value="UniProtKB-KW"/>
</dbReference>